<protein>
    <submittedName>
        <fullName evidence="5">GntR family transcriptional regulator</fullName>
    </submittedName>
</protein>
<dbReference type="PANTHER" id="PTHR30146">
    <property type="entry name" value="LACI-RELATED TRANSCRIPTIONAL REPRESSOR"/>
    <property type="match status" value="1"/>
</dbReference>
<dbReference type="InterPro" id="IPR036390">
    <property type="entry name" value="WH_DNA-bd_sf"/>
</dbReference>
<dbReference type="SMART" id="SM00345">
    <property type="entry name" value="HTH_GNTR"/>
    <property type="match status" value="1"/>
</dbReference>
<evidence type="ECO:0000256" key="2">
    <source>
        <dbReference type="ARBA" id="ARBA00023125"/>
    </source>
</evidence>
<dbReference type="PROSITE" id="PS50949">
    <property type="entry name" value="HTH_GNTR"/>
    <property type="match status" value="1"/>
</dbReference>
<dbReference type="SUPFAM" id="SSF53822">
    <property type="entry name" value="Periplasmic binding protein-like I"/>
    <property type="match status" value="1"/>
</dbReference>
<dbReference type="Gene3D" id="3.40.50.2300">
    <property type="match status" value="2"/>
</dbReference>
<dbReference type="OrthoDB" id="9028214at2"/>
<dbReference type="Gene3D" id="1.10.10.10">
    <property type="entry name" value="Winged helix-like DNA-binding domain superfamily/Winged helix DNA-binding domain"/>
    <property type="match status" value="1"/>
</dbReference>
<dbReference type="SUPFAM" id="SSF46785">
    <property type="entry name" value="Winged helix' DNA-binding domain"/>
    <property type="match status" value="1"/>
</dbReference>
<evidence type="ECO:0000313" key="6">
    <source>
        <dbReference type="Proteomes" id="UP000315648"/>
    </source>
</evidence>
<dbReference type="PANTHER" id="PTHR30146:SF109">
    <property type="entry name" value="HTH-TYPE TRANSCRIPTIONAL REGULATOR GALS"/>
    <property type="match status" value="1"/>
</dbReference>
<evidence type="ECO:0000313" key="5">
    <source>
        <dbReference type="EMBL" id="TSJ79501.1"/>
    </source>
</evidence>
<name>A0A556QS89_9BACT</name>
<dbReference type="InterPro" id="IPR000524">
    <property type="entry name" value="Tscrpt_reg_HTH_GntR"/>
</dbReference>
<dbReference type="Pfam" id="PF13377">
    <property type="entry name" value="Peripla_BP_3"/>
    <property type="match status" value="1"/>
</dbReference>
<feature type="domain" description="HTH gntR-type" evidence="4">
    <location>
        <begin position="8"/>
        <end position="76"/>
    </location>
</feature>
<evidence type="ECO:0000256" key="1">
    <source>
        <dbReference type="ARBA" id="ARBA00023015"/>
    </source>
</evidence>
<dbReference type="InterPro" id="IPR036388">
    <property type="entry name" value="WH-like_DNA-bd_sf"/>
</dbReference>
<dbReference type="InterPro" id="IPR046335">
    <property type="entry name" value="LacI/GalR-like_sensor"/>
</dbReference>
<keyword evidence="2" id="KW-0238">DNA-binding</keyword>
<dbReference type="CDD" id="cd07377">
    <property type="entry name" value="WHTH_GntR"/>
    <property type="match status" value="1"/>
</dbReference>
<dbReference type="RefSeq" id="WP_144230042.1">
    <property type="nucleotide sequence ID" value="NZ_CBCRVV010000015.1"/>
</dbReference>
<accession>A0A556QS89</accession>
<dbReference type="InterPro" id="IPR028082">
    <property type="entry name" value="Peripla_BP_I"/>
</dbReference>
<evidence type="ECO:0000256" key="3">
    <source>
        <dbReference type="ARBA" id="ARBA00023163"/>
    </source>
</evidence>
<dbReference type="GO" id="GO:0000976">
    <property type="term" value="F:transcription cis-regulatory region binding"/>
    <property type="evidence" value="ECO:0007669"/>
    <property type="project" value="TreeGrafter"/>
</dbReference>
<dbReference type="GO" id="GO:0003700">
    <property type="term" value="F:DNA-binding transcription factor activity"/>
    <property type="evidence" value="ECO:0007669"/>
    <property type="project" value="InterPro"/>
</dbReference>
<gene>
    <name evidence="5" type="ORF">FPL22_09500</name>
</gene>
<sequence>MEVIAVEKPRFKHQHLEAEIRQLARSLPVGSRLPAERKLAEQYGCNFLTVRRALKVLVDDGTVVRRVGSGTFVARHTSTKIETRSGLERVGVLVWQGDDAYAYRVLQGVAHEAAGHNVELRSAWVRDFSNDGLTQARLLEADGCAAIILPWFPHDRIDEVRTFVRACALPVSLPMVIPGLEGNSFEQQEIFGNSLQVSSEQLCTYFHMLGHRRIALLGPDLPGDVVLHRMLSAYTCYTSRVNLPNFCGLVGSGAQAMSQLAERWGAFRGDLAVISYDDGHALRFMTAMHKLGLSAPEDFAILGYNDTEASGFSDPPLTTVCQNFNYIGHWLIKSALALARGELAQSVALPRPQMLVRATCGGAGRIDESMRQLLPNLDIVEEGAVKE</sequence>
<proteinExistence type="predicted"/>
<comment type="caution">
    <text evidence="5">The sequence shown here is derived from an EMBL/GenBank/DDBJ whole genome shotgun (WGS) entry which is preliminary data.</text>
</comment>
<reference evidence="5 6" key="1">
    <citation type="submission" date="2019-07" db="EMBL/GenBank/DDBJ databases">
        <title>Description of 53C-WASEF.</title>
        <authorList>
            <person name="Pitt A."/>
            <person name="Hahn M.W."/>
        </authorList>
    </citation>
    <scope>NUCLEOTIDE SEQUENCE [LARGE SCALE GENOMIC DNA]</scope>
    <source>
        <strain evidence="5 6">53C-WASEF</strain>
    </source>
</reference>
<keyword evidence="1" id="KW-0805">Transcription regulation</keyword>
<dbReference type="Pfam" id="PF00392">
    <property type="entry name" value="GntR"/>
    <property type="match status" value="1"/>
</dbReference>
<evidence type="ECO:0000259" key="4">
    <source>
        <dbReference type="PROSITE" id="PS50949"/>
    </source>
</evidence>
<keyword evidence="6" id="KW-1185">Reference proteome</keyword>
<dbReference type="EMBL" id="VMBG01000001">
    <property type="protein sequence ID" value="TSJ79501.1"/>
    <property type="molecule type" value="Genomic_DNA"/>
</dbReference>
<dbReference type="AlphaFoldDB" id="A0A556QS89"/>
<dbReference type="Proteomes" id="UP000315648">
    <property type="component" value="Unassembled WGS sequence"/>
</dbReference>
<organism evidence="5 6">
    <name type="scientific">Rariglobus hedericola</name>
    <dbReference type="NCBI Taxonomy" id="2597822"/>
    <lineage>
        <taxon>Bacteria</taxon>
        <taxon>Pseudomonadati</taxon>
        <taxon>Verrucomicrobiota</taxon>
        <taxon>Opitutia</taxon>
        <taxon>Opitutales</taxon>
        <taxon>Opitutaceae</taxon>
        <taxon>Rariglobus</taxon>
    </lineage>
</organism>
<keyword evidence="3" id="KW-0804">Transcription</keyword>